<dbReference type="SUPFAM" id="SSF52266">
    <property type="entry name" value="SGNH hydrolase"/>
    <property type="match status" value="1"/>
</dbReference>
<dbReference type="PANTHER" id="PTHR22835">
    <property type="entry name" value="ZINC FINGER FYVE DOMAIN CONTAINING PROTEIN"/>
    <property type="match status" value="1"/>
</dbReference>
<evidence type="ECO:0000256" key="3">
    <source>
        <dbReference type="ARBA" id="ARBA00022801"/>
    </source>
</evidence>
<dbReference type="Pfam" id="PF00657">
    <property type="entry name" value="Lipase_GDSL"/>
    <property type="match status" value="1"/>
</dbReference>
<gene>
    <name evidence="5" type="ORF">R1sor_009961</name>
</gene>
<evidence type="ECO:0000256" key="4">
    <source>
        <dbReference type="SAM" id="SignalP"/>
    </source>
</evidence>
<keyword evidence="6" id="KW-1185">Reference proteome</keyword>
<dbReference type="Gene3D" id="3.40.50.1110">
    <property type="entry name" value="SGNH hydrolase"/>
    <property type="match status" value="1"/>
</dbReference>
<feature type="signal peptide" evidence="4">
    <location>
        <begin position="1"/>
        <end position="28"/>
    </location>
</feature>
<keyword evidence="3" id="KW-0378">Hydrolase</keyword>
<organism evidence="5 6">
    <name type="scientific">Riccia sorocarpa</name>
    <dbReference type="NCBI Taxonomy" id="122646"/>
    <lineage>
        <taxon>Eukaryota</taxon>
        <taxon>Viridiplantae</taxon>
        <taxon>Streptophyta</taxon>
        <taxon>Embryophyta</taxon>
        <taxon>Marchantiophyta</taxon>
        <taxon>Marchantiopsida</taxon>
        <taxon>Marchantiidae</taxon>
        <taxon>Marchantiales</taxon>
        <taxon>Ricciaceae</taxon>
        <taxon>Riccia</taxon>
    </lineage>
</organism>
<evidence type="ECO:0000313" key="5">
    <source>
        <dbReference type="EMBL" id="KAL3695885.1"/>
    </source>
</evidence>
<dbReference type="InterPro" id="IPR036514">
    <property type="entry name" value="SGNH_hydro_sf"/>
</dbReference>
<dbReference type="Proteomes" id="UP001633002">
    <property type="component" value="Unassembled WGS sequence"/>
</dbReference>
<evidence type="ECO:0008006" key="7">
    <source>
        <dbReference type="Google" id="ProtNLM"/>
    </source>
</evidence>
<dbReference type="AlphaFoldDB" id="A0ABD3I0K8"/>
<name>A0ABD3I0K8_9MARC</name>
<feature type="chain" id="PRO_5044889489" description="GDSL esterase/lipase" evidence="4">
    <location>
        <begin position="29"/>
        <end position="439"/>
    </location>
</feature>
<comment type="caution">
    <text evidence="5">The sequence shown here is derived from an EMBL/GenBank/DDBJ whole genome shotgun (WGS) entry which is preliminary data.</text>
</comment>
<proteinExistence type="inferred from homology"/>
<reference evidence="5 6" key="1">
    <citation type="submission" date="2024-09" db="EMBL/GenBank/DDBJ databases">
        <title>Chromosome-scale assembly of Riccia sorocarpa.</title>
        <authorList>
            <person name="Paukszto L."/>
        </authorList>
    </citation>
    <scope>NUCLEOTIDE SEQUENCE [LARGE SCALE GENOMIC DNA]</scope>
    <source>
        <strain evidence="5">LP-2024</strain>
        <tissue evidence="5">Aerial parts of the thallus</tissue>
    </source>
</reference>
<accession>A0ABD3I0K8</accession>
<protein>
    <recommendedName>
        <fullName evidence="7">GDSL esterase/lipase</fullName>
    </recommendedName>
</protein>
<evidence type="ECO:0000256" key="2">
    <source>
        <dbReference type="ARBA" id="ARBA00022729"/>
    </source>
</evidence>
<sequence length="439" mass="48205">MEIERKWLQTFVLAFTFCTLQLATICNGVRNDSPTLDSEASYAAGHHESCHGTQYDGSSLETVASCGAADHESDFHAKLCCFPAIFSFGSSVADTGTSVLVRVDAPPNNFPYGRTFPGYSSGRWSDGRLLIDFWAEILGLPYLDPFVKSGTSRFNHGANFACGGGTATDKYTNIAPSFFSLSLQLYQFKKFKSQVLETHRVQELVPGSGHMKDCGSTLPPVSVFLDALYIVAAGANDIWYPVLQGTPINDMRVAIPEISASIMRTVEALHEEGARNILVEDVYPAGCMLVAIKDGNYTRYGDLGTLDSDGCVKLLDHLIQLHNAILKEEIAAFARKHSDDLSIALVDTYSIRRDLMTNPAKYGFKYGMDTCCGSDGMPGRYKSDEKCGKSPRAQPCTDPKEYVVWDGLHYTEAANKATMKAILSGAHFHPEFTLRWNQS</sequence>
<comment type="similarity">
    <text evidence="1">Belongs to the 'GDSL' lipolytic enzyme family.</text>
</comment>
<dbReference type="PANTHER" id="PTHR22835:SF588">
    <property type="entry name" value="ALPHA-L-FUCOSIDASE 3"/>
    <property type="match status" value="1"/>
</dbReference>
<dbReference type="CDD" id="cd01837">
    <property type="entry name" value="SGNH_plant_lipase_like"/>
    <property type="match status" value="1"/>
</dbReference>
<evidence type="ECO:0000256" key="1">
    <source>
        <dbReference type="ARBA" id="ARBA00008668"/>
    </source>
</evidence>
<dbReference type="InterPro" id="IPR001087">
    <property type="entry name" value="GDSL"/>
</dbReference>
<dbReference type="InterPro" id="IPR035669">
    <property type="entry name" value="SGNH_plant_lipase-like"/>
</dbReference>
<evidence type="ECO:0000313" key="6">
    <source>
        <dbReference type="Proteomes" id="UP001633002"/>
    </source>
</evidence>
<dbReference type="EMBL" id="JBJQOH010000002">
    <property type="protein sequence ID" value="KAL3695885.1"/>
    <property type="molecule type" value="Genomic_DNA"/>
</dbReference>
<keyword evidence="2 4" id="KW-0732">Signal</keyword>
<dbReference type="GO" id="GO:0016787">
    <property type="term" value="F:hydrolase activity"/>
    <property type="evidence" value="ECO:0007669"/>
    <property type="project" value="UniProtKB-KW"/>
</dbReference>